<comment type="caution">
    <text evidence="1">The sequence shown here is derived from an EMBL/GenBank/DDBJ whole genome shotgun (WGS) entry which is preliminary data.</text>
</comment>
<gene>
    <name evidence="1" type="ORF">CR513_38742</name>
</gene>
<protein>
    <submittedName>
        <fullName evidence="1">Uncharacterized protein</fullName>
    </submittedName>
</protein>
<reference evidence="1" key="1">
    <citation type="submission" date="2018-05" db="EMBL/GenBank/DDBJ databases">
        <title>Draft genome of Mucuna pruriens seed.</title>
        <authorList>
            <person name="Nnadi N.E."/>
            <person name="Vos R."/>
            <person name="Hasami M.H."/>
            <person name="Devisetty U.K."/>
            <person name="Aguiy J.C."/>
        </authorList>
    </citation>
    <scope>NUCLEOTIDE SEQUENCE [LARGE SCALE GENOMIC DNA]</scope>
    <source>
        <strain evidence="1">JCA_2017</strain>
    </source>
</reference>
<evidence type="ECO:0000313" key="2">
    <source>
        <dbReference type="Proteomes" id="UP000257109"/>
    </source>
</evidence>
<name>A0A371FQW0_MUCPR</name>
<dbReference type="AlphaFoldDB" id="A0A371FQW0"/>
<sequence>MEGNTYRTHFMNSYNPMALYLKGHAHQPHNKIDVDCTLLSSPSLGNEFPFTQIFGHPPDYFTLRIFGYVCYAHLPPQELILLIKRAFYVMILTFFEFGSLEMLSFKNILFFCNIEPPQDNSLVVAPIQEPKSATLRRSSRIRKPPKRYISSLAATLSSIHIPSSYKQAMEMNASKKLLKLNFLH</sequence>
<evidence type="ECO:0000313" key="1">
    <source>
        <dbReference type="EMBL" id="RDX80676.1"/>
    </source>
</evidence>
<dbReference type="Proteomes" id="UP000257109">
    <property type="component" value="Unassembled WGS sequence"/>
</dbReference>
<dbReference type="EMBL" id="QJKJ01008143">
    <property type="protein sequence ID" value="RDX80676.1"/>
    <property type="molecule type" value="Genomic_DNA"/>
</dbReference>
<feature type="non-terminal residue" evidence="1">
    <location>
        <position position="1"/>
    </location>
</feature>
<keyword evidence="2" id="KW-1185">Reference proteome</keyword>
<organism evidence="1 2">
    <name type="scientific">Mucuna pruriens</name>
    <name type="common">Velvet bean</name>
    <name type="synonym">Dolichos pruriens</name>
    <dbReference type="NCBI Taxonomy" id="157652"/>
    <lineage>
        <taxon>Eukaryota</taxon>
        <taxon>Viridiplantae</taxon>
        <taxon>Streptophyta</taxon>
        <taxon>Embryophyta</taxon>
        <taxon>Tracheophyta</taxon>
        <taxon>Spermatophyta</taxon>
        <taxon>Magnoliopsida</taxon>
        <taxon>eudicotyledons</taxon>
        <taxon>Gunneridae</taxon>
        <taxon>Pentapetalae</taxon>
        <taxon>rosids</taxon>
        <taxon>fabids</taxon>
        <taxon>Fabales</taxon>
        <taxon>Fabaceae</taxon>
        <taxon>Papilionoideae</taxon>
        <taxon>50 kb inversion clade</taxon>
        <taxon>NPAAA clade</taxon>
        <taxon>indigoferoid/millettioid clade</taxon>
        <taxon>Phaseoleae</taxon>
        <taxon>Mucuna</taxon>
    </lineage>
</organism>
<accession>A0A371FQW0</accession>
<proteinExistence type="predicted"/>